<dbReference type="InterPro" id="IPR036388">
    <property type="entry name" value="WH-like_DNA-bd_sf"/>
</dbReference>
<dbReference type="Gene3D" id="1.10.10.10">
    <property type="entry name" value="Winged helix-like DNA-binding domain superfamily/Winged helix DNA-binding domain"/>
    <property type="match status" value="1"/>
</dbReference>
<dbReference type="InterPro" id="IPR036390">
    <property type="entry name" value="WH_DNA-bd_sf"/>
</dbReference>
<name>A0A1F7V8Y9_9BACT</name>
<protein>
    <recommendedName>
        <fullName evidence="3">HTH arsR-type domain-containing protein</fullName>
    </recommendedName>
</protein>
<accession>A0A1F7V8Y9</accession>
<dbReference type="EMBL" id="MGEQ01000003">
    <property type="protein sequence ID" value="OGL86979.1"/>
    <property type="molecule type" value="Genomic_DNA"/>
</dbReference>
<evidence type="ECO:0000313" key="2">
    <source>
        <dbReference type="Proteomes" id="UP000176593"/>
    </source>
</evidence>
<sequence>MNKHTFNLEHMFGSKTRARLMSLFLQQPKELFFVRELTRRIGAQLNSVRRELKNLIDMGLILEKQSEHARLTGALAEKKKFYTVNTDFILYEDLRSLFQKVQILLKQNLVQEIDQKGSIAYFAFTGRFVDAKDISTDLLIVGDIKQELLEEVIKKFEAEIPYEINYTLMPKDEFRDRRQVADRFLSSILNAEKVVMIDRI</sequence>
<dbReference type="Proteomes" id="UP000176593">
    <property type="component" value="Unassembled WGS sequence"/>
</dbReference>
<reference evidence="1 2" key="1">
    <citation type="journal article" date="2016" name="Nat. Commun.">
        <title>Thousands of microbial genomes shed light on interconnected biogeochemical processes in an aquifer system.</title>
        <authorList>
            <person name="Anantharaman K."/>
            <person name="Brown C.T."/>
            <person name="Hug L.A."/>
            <person name="Sharon I."/>
            <person name="Castelle C.J."/>
            <person name="Probst A.J."/>
            <person name="Thomas B.C."/>
            <person name="Singh A."/>
            <person name="Wilkins M.J."/>
            <person name="Karaoz U."/>
            <person name="Brodie E.L."/>
            <person name="Williams K.H."/>
            <person name="Hubbard S.S."/>
            <person name="Banfield J.F."/>
        </authorList>
    </citation>
    <scope>NUCLEOTIDE SEQUENCE [LARGE SCALE GENOMIC DNA]</scope>
</reference>
<dbReference type="AlphaFoldDB" id="A0A1F7V8Y9"/>
<proteinExistence type="predicted"/>
<evidence type="ECO:0008006" key="3">
    <source>
        <dbReference type="Google" id="ProtNLM"/>
    </source>
</evidence>
<gene>
    <name evidence="1" type="ORF">A3I41_03430</name>
</gene>
<organism evidence="1 2">
    <name type="scientific">Candidatus Uhrbacteria bacterium RIFCSPLOWO2_02_FULL_48_18</name>
    <dbReference type="NCBI Taxonomy" id="1802408"/>
    <lineage>
        <taxon>Bacteria</taxon>
        <taxon>Candidatus Uhriibacteriota</taxon>
    </lineage>
</organism>
<comment type="caution">
    <text evidence="1">The sequence shown here is derived from an EMBL/GenBank/DDBJ whole genome shotgun (WGS) entry which is preliminary data.</text>
</comment>
<dbReference type="SUPFAM" id="SSF46785">
    <property type="entry name" value="Winged helix' DNA-binding domain"/>
    <property type="match status" value="1"/>
</dbReference>
<evidence type="ECO:0000313" key="1">
    <source>
        <dbReference type="EMBL" id="OGL86979.1"/>
    </source>
</evidence>